<comment type="similarity">
    <text evidence="1">Belongs to the membrane fusion protein (MFP) (TC 8.A.1) family.</text>
</comment>
<keyword evidence="2" id="KW-0813">Transport</keyword>
<dbReference type="InterPro" id="IPR058649">
    <property type="entry name" value="CzcB_C"/>
</dbReference>
<dbReference type="EMBL" id="PTIY01000003">
    <property type="protein sequence ID" value="PPK72803.1"/>
    <property type="molecule type" value="Genomic_DNA"/>
</dbReference>
<feature type="region of interest" description="Disordered" evidence="4">
    <location>
        <begin position="24"/>
        <end position="47"/>
    </location>
</feature>
<dbReference type="GO" id="GO:0022857">
    <property type="term" value="F:transmembrane transporter activity"/>
    <property type="evidence" value="ECO:0007669"/>
    <property type="project" value="InterPro"/>
</dbReference>
<dbReference type="Gene3D" id="2.40.50.100">
    <property type="match status" value="1"/>
</dbReference>
<dbReference type="RefSeq" id="WP_104422894.1">
    <property type="nucleotide sequence ID" value="NZ_PTIY01000003.1"/>
</dbReference>
<reference evidence="8 9" key="1">
    <citation type="submission" date="2018-02" db="EMBL/GenBank/DDBJ databases">
        <title>Subsurface microbial communities from deep shales in Ohio and West Virginia, USA.</title>
        <authorList>
            <person name="Wrighton K."/>
        </authorList>
    </citation>
    <scope>NUCLEOTIDE SEQUENCE [LARGE SCALE GENOMIC DNA]</scope>
    <source>
        <strain evidence="8 9">OWC-G53F</strain>
    </source>
</reference>
<dbReference type="Gene3D" id="2.40.420.20">
    <property type="match status" value="1"/>
</dbReference>
<keyword evidence="3" id="KW-0175">Coiled coil</keyword>
<protein>
    <submittedName>
        <fullName evidence="8">Cobalt-zinc-cadmium efflux system membrane fusion protein</fullName>
    </submittedName>
</protein>
<dbReference type="Pfam" id="PF25975">
    <property type="entry name" value="CzcB_C"/>
    <property type="match status" value="1"/>
</dbReference>
<evidence type="ECO:0000256" key="3">
    <source>
        <dbReference type="SAM" id="Coils"/>
    </source>
</evidence>
<dbReference type="FunFam" id="2.40.420.20:FF:000006">
    <property type="entry name" value="RND family efflux transporter MFP subunit"/>
    <property type="match status" value="1"/>
</dbReference>
<dbReference type="Gene3D" id="2.40.30.170">
    <property type="match status" value="1"/>
</dbReference>
<dbReference type="Pfam" id="PF25973">
    <property type="entry name" value="BSH_CzcB"/>
    <property type="match status" value="1"/>
</dbReference>
<dbReference type="SUPFAM" id="SSF111369">
    <property type="entry name" value="HlyD-like secretion proteins"/>
    <property type="match status" value="1"/>
</dbReference>
<feature type="compositionally biased region" description="Polar residues" evidence="4">
    <location>
        <begin position="24"/>
        <end position="39"/>
    </location>
</feature>
<evidence type="ECO:0000259" key="7">
    <source>
        <dbReference type="Pfam" id="PF25975"/>
    </source>
</evidence>
<dbReference type="OrthoDB" id="9806939at2"/>
<keyword evidence="9" id="KW-1185">Reference proteome</keyword>
<feature type="domain" description="CusB-like beta-barrel" evidence="5">
    <location>
        <begin position="231"/>
        <end position="305"/>
    </location>
</feature>
<dbReference type="InterPro" id="IPR051909">
    <property type="entry name" value="MFP_Cation_Efflux"/>
</dbReference>
<feature type="domain" description="CzcB-like barrel-sandwich hybrid" evidence="6">
    <location>
        <begin position="95"/>
        <end position="225"/>
    </location>
</feature>
<dbReference type="InterPro" id="IPR006143">
    <property type="entry name" value="RND_pump_MFP"/>
</dbReference>
<comment type="caution">
    <text evidence="8">The sequence shown here is derived from an EMBL/GenBank/DDBJ whole genome shotgun (WGS) entry which is preliminary data.</text>
</comment>
<sequence>MHYSSFVLISVLLCTACSESATENQAGEPSSVVNQQSASKAAGHDIGKPKAISIPEASRSYITVAEIRPQSFAATVQAPSRVEFRAKALSTAGAVVSGRVGKINVQVGDTVKAGTPLAVLESSEAAQMRSDVSRTRAELQRSQDRAKRQENMLKSGVGLEIERSEANFQLEEDKADYERSLQAARLLGEGTDQTVVLRAPIEGVVLRVDTSIGTAVQAGTVLFELGEPGALWIVADIFENDLPLIEKGAKVELHITTLPKPVAGHVAALSAAMQADLRRGAVYIDLDDHNLPIKPGMYAKSMIEAAGPKRIVLPTTAVLIKDKKQFVVYVETQDGLFEPRNVTIGQAHDGFVPVLEGLVGGERVVVSGALLLDSEASMLL</sequence>
<evidence type="ECO:0000313" key="8">
    <source>
        <dbReference type="EMBL" id="PPK72803.1"/>
    </source>
</evidence>
<dbReference type="InterPro" id="IPR058647">
    <property type="entry name" value="BSH_CzcB-like"/>
</dbReference>
<name>A0A2S6H5U9_9GAMM</name>
<accession>A0A2S6H5U9</accession>
<evidence type="ECO:0000259" key="5">
    <source>
        <dbReference type="Pfam" id="PF25954"/>
    </source>
</evidence>
<dbReference type="GO" id="GO:0016020">
    <property type="term" value="C:membrane"/>
    <property type="evidence" value="ECO:0007669"/>
    <property type="project" value="InterPro"/>
</dbReference>
<dbReference type="AlphaFoldDB" id="A0A2S6H5U9"/>
<evidence type="ECO:0000313" key="9">
    <source>
        <dbReference type="Proteomes" id="UP000238071"/>
    </source>
</evidence>
<evidence type="ECO:0000256" key="1">
    <source>
        <dbReference type="ARBA" id="ARBA00009477"/>
    </source>
</evidence>
<dbReference type="PANTHER" id="PTHR30097">
    <property type="entry name" value="CATION EFFLUX SYSTEM PROTEIN CUSB"/>
    <property type="match status" value="1"/>
</dbReference>
<gene>
    <name evidence="8" type="ORF">B0F88_103241</name>
</gene>
<evidence type="ECO:0000256" key="4">
    <source>
        <dbReference type="SAM" id="MobiDB-lite"/>
    </source>
</evidence>
<dbReference type="Proteomes" id="UP000238071">
    <property type="component" value="Unassembled WGS sequence"/>
</dbReference>
<dbReference type="PANTHER" id="PTHR30097:SF16">
    <property type="entry name" value="CATION EFFLUX SYSTEM (CZCB-LIKE)"/>
    <property type="match status" value="1"/>
</dbReference>
<organism evidence="8 9">
    <name type="scientific">Methylobacter tundripaludum</name>
    <dbReference type="NCBI Taxonomy" id="173365"/>
    <lineage>
        <taxon>Bacteria</taxon>
        <taxon>Pseudomonadati</taxon>
        <taxon>Pseudomonadota</taxon>
        <taxon>Gammaproteobacteria</taxon>
        <taxon>Methylococcales</taxon>
        <taxon>Methylococcaceae</taxon>
        <taxon>Methylobacter</taxon>
    </lineage>
</organism>
<feature type="coiled-coil region" evidence="3">
    <location>
        <begin position="125"/>
        <end position="152"/>
    </location>
</feature>
<evidence type="ECO:0000256" key="2">
    <source>
        <dbReference type="ARBA" id="ARBA00022448"/>
    </source>
</evidence>
<dbReference type="NCBIfam" id="TIGR01730">
    <property type="entry name" value="RND_mfp"/>
    <property type="match status" value="1"/>
</dbReference>
<proteinExistence type="inferred from homology"/>
<dbReference type="Pfam" id="PF25954">
    <property type="entry name" value="Beta-barrel_RND_2"/>
    <property type="match status" value="1"/>
</dbReference>
<feature type="domain" description="CzcB-like C-terminal circularly permuted SH3-like" evidence="7">
    <location>
        <begin position="314"/>
        <end position="370"/>
    </location>
</feature>
<dbReference type="InterPro" id="IPR058792">
    <property type="entry name" value="Beta-barrel_RND_2"/>
</dbReference>
<evidence type="ECO:0000259" key="6">
    <source>
        <dbReference type="Pfam" id="PF25973"/>
    </source>
</evidence>